<dbReference type="HOGENOM" id="CLU_041903_2_1_5"/>
<keyword evidence="1" id="KW-1133">Transmembrane helix</keyword>
<dbReference type="RefSeq" id="WP_013651704.1">
    <property type="nucleotide sequence ID" value="NC_015259.1"/>
</dbReference>
<keyword evidence="3" id="KW-1185">Reference proteome</keyword>
<evidence type="ECO:0000313" key="3">
    <source>
        <dbReference type="Proteomes" id="UP000008130"/>
    </source>
</evidence>
<evidence type="ECO:0000256" key="1">
    <source>
        <dbReference type="SAM" id="Phobius"/>
    </source>
</evidence>
<accession>F2IXQ5</accession>
<dbReference type="STRING" id="991905.SL003B_0957"/>
<dbReference type="KEGG" id="pgv:SL003B_0957"/>
<organism evidence="2 3">
    <name type="scientific">Polymorphum gilvum (strain LMG 25793 / CGMCC 1.9160 / SL003B-26A1)</name>
    <dbReference type="NCBI Taxonomy" id="991905"/>
    <lineage>
        <taxon>Bacteria</taxon>
        <taxon>Pseudomonadati</taxon>
        <taxon>Pseudomonadota</taxon>
        <taxon>Alphaproteobacteria</taxon>
        <taxon>Rhodobacterales</taxon>
        <taxon>Paracoccaceae</taxon>
        <taxon>Polymorphum</taxon>
    </lineage>
</organism>
<dbReference type="AlphaFoldDB" id="F2IXQ5"/>
<gene>
    <name evidence="2" type="ordered locus">SL003B_0957</name>
</gene>
<dbReference type="Pfam" id="PF04403">
    <property type="entry name" value="PqiA"/>
    <property type="match status" value="1"/>
</dbReference>
<dbReference type="Proteomes" id="UP000008130">
    <property type="component" value="Chromosome"/>
</dbReference>
<proteinExistence type="predicted"/>
<keyword evidence="1" id="KW-0812">Transmembrane</keyword>
<dbReference type="InterPro" id="IPR007498">
    <property type="entry name" value="PqiA-like"/>
</dbReference>
<dbReference type="EMBL" id="CP002568">
    <property type="protein sequence ID" value="ADZ69386.1"/>
    <property type="molecule type" value="Genomic_DNA"/>
</dbReference>
<reference evidence="2 3" key="1">
    <citation type="journal article" date="2011" name="J. Bacteriol.">
        <title>Complete genome sequence of Polymorphum gilvum SL003B-26A1T, a crude oil-degrading bacterium from oil-polluted saline soil.</title>
        <authorList>
            <person name="Li S.G."/>
            <person name="Tang Y.Q."/>
            <person name="Nie Y."/>
            <person name="Cai M."/>
            <person name="Wu X.L."/>
        </authorList>
    </citation>
    <scope>NUCLEOTIDE SEQUENCE [LARGE SCALE GENOMIC DNA]</scope>
    <source>
        <strain evidence="3">LMG 25793 / CGMCC 1.9160 / SL003B-26A1</strain>
    </source>
</reference>
<dbReference type="PATRIC" id="fig|991905.3.peg.972"/>
<dbReference type="eggNOG" id="COG2995">
    <property type="taxonomic scope" value="Bacteria"/>
</dbReference>
<feature type="transmembrane region" description="Helical" evidence="1">
    <location>
        <begin position="55"/>
        <end position="81"/>
    </location>
</feature>
<protein>
    <recommendedName>
        <fullName evidence="4">Paraquat-inducible protein A</fullName>
    </recommendedName>
</protein>
<evidence type="ECO:0000313" key="2">
    <source>
        <dbReference type="EMBL" id="ADZ69386.1"/>
    </source>
</evidence>
<feature type="transmembrane region" description="Helical" evidence="1">
    <location>
        <begin position="124"/>
        <end position="143"/>
    </location>
</feature>
<keyword evidence="1" id="KW-0472">Membrane</keyword>
<name>F2IXQ5_POLGS</name>
<feature type="transmembrane region" description="Helical" evidence="1">
    <location>
        <begin position="88"/>
        <end position="112"/>
    </location>
</feature>
<evidence type="ECO:0008006" key="4">
    <source>
        <dbReference type="Google" id="ProtNLM"/>
    </source>
</evidence>
<sequence>MILRLATALLLPVATFCFALGITQPMIRMERLYFLEDRPSLLEMVEGLWTKGDHVIAVAVALFSVGLPAVKLCLIHVAALTGGKARSLALLGAVSKWSMMDVMLVALVLFAAKTSGLAKASVLPGLWFYAAATLTTALAAMLCRRD</sequence>